<evidence type="ECO:0000313" key="4">
    <source>
        <dbReference type="Proteomes" id="UP000198374"/>
    </source>
</evidence>
<feature type="compositionally biased region" description="Polar residues" evidence="1">
    <location>
        <begin position="102"/>
        <end position="113"/>
    </location>
</feature>
<feature type="compositionally biased region" description="Polar residues" evidence="1">
    <location>
        <begin position="63"/>
        <end position="81"/>
    </location>
</feature>
<dbReference type="Proteomes" id="UP000198374">
    <property type="component" value="Unassembled WGS sequence"/>
</dbReference>
<organism evidence="3 4">
    <name type="scientific">Secundilactobacillus mixtipabuli</name>
    <dbReference type="NCBI Taxonomy" id="1435342"/>
    <lineage>
        <taxon>Bacteria</taxon>
        <taxon>Bacillati</taxon>
        <taxon>Bacillota</taxon>
        <taxon>Bacilli</taxon>
        <taxon>Lactobacillales</taxon>
        <taxon>Lactobacillaceae</taxon>
        <taxon>Secundilactobacillus</taxon>
    </lineage>
</organism>
<evidence type="ECO:0000313" key="3">
    <source>
        <dbReference type="EMBL" id="GAW99006.1"/>
    </source>
</evidence>
<feature type="compositionally biased region" description="Low complexity" evidence="1">
    <location>
        <begin position="50"/>
        <end position="62"/>
    </location>
</feature>
<dbReference type="OrthoDB" id="2272798at2"/>
<keyword evidence="4" id="KW-1185">Reference proteome</keyword>
<feature type="compositionally biased region" description="Polar residues" evidence="1">
    <location>
        <begin position="320"/>
        <end position="334"/>
    </location>
</feature>
<name>A0A1Z5IB13_9LACO</name>
<sequence precursor="true">MRLSRSARNKWLATCLFSATILTGFQLQQMTVQATETQNAASVASVTPGSSSVATLKSSTSVPATSPDPQSAPATTTAVNDSTQPSAPSTETTAPTAAQEQLSQNSGESTDNTDQVGHLVVNAFNRVTNTPINNGAFSSELQGAAGSPIKDKSALVKNIPGYSFAGNVDSAIPDNYPKDTRIANLYYKPLSPIVVRYVDVTDPAKILWTYSLPTNYATKGQLYTTDTNLISFAGYTIDHVSGDTTGIITQTAQSSSVPNTQVVTYYYRPEPGQTSTLDTSNWVVTSKTAPIGQTGKYSFSIFVQRDQLPAMKLGGYGEQSFGTGQGKPNSGQSNTTGTGTDINNTSTAPSTTAVIAPSPVAMPTATVNIVTETGSLLSQLTISGPLGISLRPQIQQTLNQLRRNGFAILSNDVKGNSQLNDNHLTLNVKVSQPVRQSNPFNRRTMPVVAQLGAASLPVRQAANSTTDSTENSRTNQDSEKAAQTNQNNGQNSRQKIGQSYTTEATSKDSQRNNQSPREAIANIGQSFQHGASDTGSGGNQLTGLAAYFISLSGKINLGTKV</sequence>
<feature type="compositionally biased region" description="Low complexity" evidence="1">
    <location>
        <begin position="335"/>
        <end position="347"/>
    </location>
</feature>
<dbReference type="EMBL" id="BCMF01000004">
    <property type="protein sequence ID" value="GAW99006.1"/>
    <property type="molecule type" value="Genomic_DNA"/>
</dbReference>
<proteinExistence type="predicted"/>
<keyword evidence="2" id="KW-0732">Signal</keyword>
<feature type="chain" id="PRO_5012532069" description="Cell surface protein" evidence="2">
    <location>
        <begin position="35"/>
        <end position="561"/>
    </location>
</feature>
<feature type="region of interest" description="Disordered" evidence="1">
    <location>
        <begin position="44"/>
        <end position="113"/>
    </location>
</feature>
<comment type="caution">
    <text evidence="3">The sequence shown here is derived from an EMBL/GenBank/DDBJ whole genome shotgun (WGS) entry which is preliminary data.</text>
</comment>
<dbReference type="AlphaFoldDB" id="A0A1Z5IB13"/>
<feature type="region of interest" description="Disordered" evidence="1">
    <location>
        <begin position="314"/>
        <end position="349"/>
    </location>
</feature>
<dbReference type="Gene3D" id="3.10.20.320">
    <property type="entry name" value="Putative peptidoglycan bound protein (lpxtg motif)"/>
    <property type="match status" value="1"/>
</dbReference>
<feature type="region of interest" description="Disordered" evidence="1">
    <location>
        <begin position="456"/>
        <end position="515"/>
    </location>
</feature>
<feature type="compositionally biased region" description="Low complexity" evidence="1">
    <location>
        <begin position="82"/>
        <end position="101"/>
    </location>
</feature>
<evidence type="ECO:0000256" key="1">
    <source>
        <dbReference type="SAM" id="MobiDB-lite"/>
    </source>
</evidence>
<gene>
    <name evidence="3" type="ORF">IWT30_00966</name>
</gene>
<evidence type="ECO:0000256" key="2">
    <source>
        <dbReference type="SAM" id="SignalP"/>
    </source>
</evidence>
<dbReference type="RefSeq" id="WP_089108815.1">
    <property type="nucleotide sequence ID" value="NZ_BCMF01000004.1"/>
</dbReference>
<accession>A0A1Z5IB13</accession>
<feature type="signal peptide" evidence="2">
    <location>
        <begin position="1"/>
        <end position="34"/>
    </location>
</feature>
<feature type="compositionally biased region" description="Polar residues" evidence="1">
    <location>
        <begin position="461"/>
        <end position="504"/>
    </location>
</feature>
<evidence type="ECO:0008006" key="5">
    <source>
        <dbReference type="Google" id="ProtNLM"/>
    </source>
</evidence>
<reference evidence="3 4" key="1">
    <citation type="submission" date="2015-11" db="EMBL/GenBank/DDBJ databases">
        <title>Draft genome sequences of new species of the genus Lactobacillus isolated from orchardgrass silage.</title>
        <authorList>
            <person name="Tohno M."/>
            <person name="Tanizawa Y."/>
            <person name="Arita M."/>
        </authorList>
    </citation>
    <scope>NUCLEOTIDE SEQUENCE [LARGE SCALE GENOMIC DNA]</scope>
    <source>
        <strain evidence="3 4">IWT30</strain>
    </source>
</reference>
<protein>
    <recommendedName>
        <fullName evidence="5">Cell surface protein</fullName>
    </recommendedName>
</protein>